<evidence type="ECO:0000313" key="3">
    <source>
        <dbReference type="EMBL" id="EDV24020.1"/>
    </source>
</evidence>
<evidence type="ECO:0000259" key="1">
    <source>
        <dbReference type="Pfam" id="PF08620"/>
    </source>
</evidence>
<dbReference type="PhylomeDB" id="B3S0J8"/>
<feature type="domain" description="RPAP1/MINIYO-like TPR repeats" evidence="2">
    <location>
        <begin position="549"/>
        <end position="724"/>
    </location>
</feature>
<organism evidence="3 4">
    <name type="scientific">Trichoplax adhaerens</name>
    <name type="common">Trichoplax reptans</name>
    <dbReference type="NCBI Taxonomy" id="10228"/>
    <lineage>
        <taxon>Eukaryota</taxon>
        <taxon>Metazoa</taxon>
        <taxon>Placozoa</taxon>
        <taxon>Uniplacotomia</taxon>
        <taxon>Trichoplacea</taxon>
        <taxon>Trichoplacidae</taxon>
        <taxon>Trichoplax</taxon>
    </lineage>
</organism>
<dbReference type="GeneID" id="6754394"/>
<feature type="domain" description="RPAP1 C-terminal" evidence="1">
    <location>
        <begin position="64"/>
        <end position="127"/>
    </location>
</feature>
<dbReference type="InterPro" id="IPR039913">
    <property type="entry name" value="RPAP1/Rba50"/>
</dbReference>
<dbReference type="InterPro" id="IPR013929">
    <property type="entry name" value="RPAP1_C"/>
</dbReference>
<dbReference type="HOGENOM" id="CLU_371030_0_0_1"/>
<evidence type="ECO:0000313" key="4">
    <source>
        <dbReference type="Proteomes" id="UP000009022"/>
    </source>
</evidence>
<accession>B3S0J8</accession>
<dbReference type="InterPro" id="IPR057989">
    <property type="entry name" value="TPR_RPAP1/MINIYO-like"/>
</dbReference>
<dbReference type="eggNOG" id="KOG4732">
    <property type="taxonomic scope" value="Eukaryota"/>
</dbReference>
<dbReference type="Proteomes" id="UP000009022">
    <property type="component" value="Unassembled WGS sequence"/>
</dbReference>
<gene>
    <name evidence="3" type="ORF">TRIADDRAFT_57076</name>
</gene>
<dbReference type="PANTHER" id="PTHR21483:SF18">
    <property type="entry name" value="RNA POLYMERASE II-ASSOCIATED PROTEIN 1"/>
    <property type="match status" value="1"/>
</dbReference>
<dbReference type="PANTHER" id="PTHR21483">
    <property type="entry name" value="RNA POLYMERASE II-ASSOCIATED PROTEIN 1"/>
    <property type="match status" value="1"/>
</dbReference>
<sequence length="750" mass="85662">MDIDNKSKNDDTCHDMDVELDNEEHLHIHDNCVHTERVEKEKLQWMLAQTKDKVKGTLEDGESARFGFEGELIARDSNVPMHVGLHHHGLEPDAAGYTIEELFILTRSSLAQQKVIGLTTLAHIFDKDHRDEYRGKSEPIIPNLLDAGVLFLLRWSFDDNTLAVISSSLHAIRALVVKEEDEHCLDRISSFYRGYEVPAFEPAVGITDLKENEKSQITDADLVYNDVISVLREPGLMKCIIDNFLPMSWKELESDDSVSQLHGYPLWEAMKLVTQFDLIARIVRFVATSPTFLQLPSERACKLFKESLKTWTVCLQYGIASNSFDDYFSIIMDKVQSLYRVTLFPCQLVNSSQIDQLLLSELLRLVEKFVRLASLKVDQIKTLERNVSQSTIEWNKVIGVVDVISDCAKKWLTEFYKTTEDTVTEEALSLLTSSLQVISSFIEGLKRQFKWLCLRPEILEFMIALSRYDRTKASTDDSDLTVHREIYQKTVLFILSEALRGDEHIVFDLASNHLIESRGFLNLLNSNAFEIDSLIITYPHATITPIDWMFLPLIDLYNASLNDDAVQDGENCATVRATSDAEGVVVNTLRLIFLLEIWYPSYMASIDITAKIARLSCTFLIGSDLFFQQTIHLYLEVLLRIFVQSNQLSSINFMAPIPGITSYYDLYVSLLTQYDAVSFGDYLFATFILLPLQQHCDHRLRHLVWGEYVGIIRHLCLPLNKACLVTNSICRSCTPCMGSRHIQIRKAFRG</sequence>
<proteinExistence type="predicted"/>
<dbReference type="EMBL" id="DS985246">
    <property type="protein sequence ID" value="EDV24020.1"/>
    <property type="molecule type" value="Genomic_DNA"/>
</dbReference>
<dbReference type="eggNOG" id="KOG1894">
    <property type="taxonomic scope" value="Eukaryota"/>
</dbReference>
<name>B3S0J8_TRIAD</name>
<dbReference type="OMA" id="MASIDIT"/>
<reference evidence="3 4" key="1">
    <citation type="journal article" date="2008" name="Nature">
        <title>The Trichoplax genome and the nature of placozoans.</title>
        <authorList>
            <person name="Srivastava M."/>
            <person name="Begovic E."/>
            <person name="Chapman J."/>
            <person name="Putnam N.H."/>
            <person name="Hellsten U."/>
            <person name="Kawashima T."/>
            <person name="Kuo A."/>
            <person name="Mitros T."/>
            <person name="Salamov A."/>
            <person name="Carpenter M.L."/>
            <person name="Signorovitch A.Y."/>
            <person name="Moreno M.A."/>
            <person name="Kamm K."/>
            <person name="Grimwood J."/>
            <person name="Schmutz J."/>
            <person name="Shapiro H."/>
            <person name="Grigoriev I.V."/>
            <person name="Buss L.W."/>
            <person name="Schierwater B."/>
            <person name="Dellaporta S.L."/>
            <person name="Rokhsar D.S."/>
        </authorList>
    </citation>
    <scope>NUCLEOTIDE SEQUENCE [LARGE SCALE GENOMIC DNA]</scope>
    <source>
        <strain evidence="3 4">Grell-BS-1999</strain>
    </source>
</reference>
<dbReference type="OrthoDB" id="348201at2759"/>
<keyword evidence="4" id="KW-1185">Reference proteome</keyword>
<evidence type="ECO:0000259" key="2">
    <source>
        <dbReference type="Pfam" id="PF25766"/>
    </source>
</evidence>
<dbReference type="Pfam" id="PF08620">
    <property type="entry name" value="RPAP1_C"/>
    <property type="match status" value="1"/>
</dbReference>
<dbReference type="KEGG" id="tad:TRIADDRAFT_57076"/>
<dbReference type="InParanoid" id="B3S0J8"/>
<dbReference type="RefSeq" id="XP_002113546.1">
    <property type="nucleotide sequence ID" value="XM_002113510.1"/>
</dbReference>
<dbReference type="AlphaFoldDB" id="B3S0J8"/>
<dbReference type="STRING" id="10228.B3S0J8"/>
<dbReference type="CTD" id="6754394"/>
<dbReference type="Pfam" id="PF25766">
    <property type="entry name" value="TPR_RPAP1"/>
    <property type="match status" value="1"/>
</dbReference>
<dbReference type="FunCoup" id="B3S0J8">
    <property type="interactions" value="1867"/>
</dbReference>
<dbReference type="GO" id="GO:0006366">
    <property type="term" value="P:transcription by RNA polymerase II"/>
    <property type="evidence" value="ECO:0007669"/>
    <property type="project" value="InterPro"/>
</dbReference>
<protein>
    <submittedName>
        <fullName evidence="3">Uncharacterized protein</fullName>
    </submittedName>
</protein>